<keyword evidence="5" id="KW-0812">Transmembrane</keyword>
<sequence length="286" mass="31040">MAGQDHVVVDVDGLVKPKDGGVAERLSEGVAALAAAASPSAVVDVVDDEEGGGGEEEPLIQAAECRICQEEDSVKNLEKPCACSGSLKYAHRACVQRWCNEKGDTTCEICHEEYKPGYTAPPRVEPDETAIDIERDLIVDPRILAVAAAQRRLLEAEYDGYATTDASGAAFFRSAALILMALLLLRHALSISDNEGNDDDASTMFSLFLLRAAGFLLPCYIMAWIFSILHRRRQRQEEAALAAAEVAFILQSARGRALQFAIAPDSPATPQQEQEQPSPQQQQQQQ</sequence>
<dbReference type="STRING" id="4540.A0A3L6Q168"/>
<dbReference type="GO" id="GO:0016567">
    <property type="term" value="P:protein ubiquitination"/>
    <property type="evidence" value="ECO:0007669"/>
    <property type="project" value="TreeGrafter"/>
</dbReference>
<dbReference type="AlphaFoldDB" id="A0A3L6Q168"/>
<evidence type="ECO:0000313" key="8">
    <source>
        <dbReference type="Proteomes" id="UP000275267"/>
    </source>
</evidence>
<dbReference type="PANTHER" id="PTHR23012:SF215">
    <property type="entry name" value="RING_FYVE_PHD ZINC FINGER SUPERFAMILY PROTEIN"/>
    <property type="match status" value="1"/>
</dbReference>
<dbReference type="GO" id="GO:0004842">
    <property type="term" value="F:ubiquitin-protein transferase activity"/>
    <property type="evidence" value="ECO:0007669"/>
    <property type="project" value="TreeGrafter"/>
</dbReference>
<keyword evidence="2" id="KW-0863">Zinc-finger</keyword>
<dbReference type="FunFam" id="3.30.40.10:FF:000146">
    <property type="entry name" value="RING/FYVE/PHD zinc finger protein"/>
    <property type="match status" value="1"/>
</dbReference>
<dbReference type="Proteomes" id="UP000275267">
    <property type="component" value="Unassembled WGS sequence"/>
</dbReference>
<accession>A0A3L6Q168</accession>
<dbReference type="EMBL" id="PQIB02000014">
    <property type="protein sequence ID" value="RLM69193.1"/>
    <property type="molecule type" value="Genomic_DNA"/>
</dbReference>
<comment type="caution">
    <text evidence="7">The sequence shown here is derived from an EMBL/GenBank/DDBJ whole genome shotgun (WGS) entry which is preliminary data.</text>
</comment>
<dbReference type="GO" id="GO:0008270">
    <property type="term" value="F:zinc ion binding"/>
    <property type="evidence" value="ECO:0007669"/>
    <property type="project" value="UniProtKB-KW"/>
</dbReference>
<dbReference type="InterPro" id="IPR013083">
    <property type="entry name" value="Znf_RING/FYVE/PHD"/>
</dbReference>
<keyword evidence="8" id="KW-1185">Reference proteome</keyword>
<feature type="compositionally biased region" description="Low complexity" evidence="4">
    <location>
        <begin position="270"/>
        <end position="286"/>
    </location>
</feature>
<reference evidence="8" key="1">
    <citation type="journal article" date="2019" name="Nat. Commun.">
        <title>The genome of broomcorn millet.</title>
        <authorList>
            <person name="Zou C."/>
            <person name="Miki D."/>
            <person name="Li D."/>
            <person name="Tang Q."/>
            <person name="Xiao L."/>
            <person name="Rajput S."/>
            <person name="Deng P."/>
            <person name="Jia W."/>
            <person name="Huang R."/>
            <person name="Zhang M."/>
            <person name="Sun Y."/>
            <person name="Hu J."/>
            <person name="Fu X."/>
            <person name="Schnable P.S."/>
            <person name="Li F."/>
            <person name="Zhang H."/>
            <person name="Feng B."/>
            <person name="Zhu X."/>
            <person name="Liu R."/>
            <person name="Schnable J.C."/>
            <person name="Zhu J.-K."/>
            <person name="Zhang H."/>
        </authorList>
    </citation>
    <scope>NUCLEOTIDE SEQUENCE [LARGE SCALE GENOMIC DNA]</scope>
</reference>
<feature type="transmembrane region" description="Helical" evidence="5">
    <location>
        <begin position="170"/>
        <end position="189"/>
    </location>
</feature>
<gene>
    <name evidence="7" type="ORF">C2845_PM17G12870</name>
</gene>
<dbReference type="Gene3D" id="3.30.40.10">
    <property type="entry name" value="Zinc/RING finger domain, C3HC4 (zinc finger)"/>
    <property type="match status" value="1"/>
</dbReference>
<dbReference type="PROSITE" id="PS51292">
    <property type="entry name" value="ZF_RING_CH"/>
    <property type="match status" value="1"/>
</dbReference>
<dbReference type="SMART" id="SM00744">
    <property type="entry name" value="RINGv"/>
    <property type="match status" value="1"/>
</dbReference>
<dbReference type="InterPro" id="IPR022143">
    <property type="entry name" value="DUF3675"/>
</dbReference>
<dbReference type="SUPFAM" id="SSF57850">
    <property type="entry name" value="RING/U-box"/>
    <property type="match status" value="1"/>
</dbReference>
<evidence type="ECO:0000256" key="2">
    <source>
        <dbReference type="ARBA" id="ARBA00022771"/>
    </source>
</evidence>
<dbReference type="GO" id="GO:0016020">
    <property type="term" value="C:membrane"/>
    <property type="evidence" value="ECO:0007669"/>
    <property type="project" value="TreeGrafter"/>
</dbReference>
<feature type="domain" description="RING-CH-type" evidence="6">
    <location>
        <begin position="57"/>
        <end position="117"/>
    </location>
</feature>
<organism evidence="7 8">
    <name type="scientific">Panicum miliaceum</name>
    <name type="common">Proso millet</name>
    <name type="synonym">Broomcorn millet</name>
    <dbReference type="NCBI Taxonomy" id="4540"/>
    <lineage>
        <taxon>Eukaryota</taxon>
        <taxon>Viridiplantae</taxon>
        <taxon>Streptophyta</taxon>
        <taxon>Embryophyta</taxon>
        <taxon>Tracheophyta</taxon>
        <taxon>Spermatophyta</taxon>
        <taxon>Magnoliopsida</taxon>
        <taxon>Liliopsida</taxon>
        <taxon>Poales</taxon>
        <taxon>Poaceae</taxon>
        <taxon>PACMAD clade</taxon>
        <taxon>Panicoideae</taxon>
        <taxon>Panicodae</taxon>
        <taxon>Paniceae</taxon>
        <taxon>Panicinae</taxon>
        <taxon>Panicum</taxon>
        <taxon>Panicum sect. Panicum</taxon>
    </lineage>
</organism>
<dbReference type="Pfam" id="PF12906">
    <property type="entry name" value="RINGv"/>
    <property type="match status" value="1"/>
</dbReference>
<name>A0A3L6Q168_PANMI</name>
<dbReference type="PANTHER" id="PTHR23012">
    <property type="entry name" value="RING/FYVE/PHD ZINC FINGER DOMAIN-CONTAINING"/>
    <property type="match status" value="1"/>
</dbReference>
<dbReference type="Pfam" id="PF12428">
    <property type="entry name" value="DUF3675"/>
    <property type="match status" value="1"/>
</dbReference>
<keyword evidence="1" id="KW-0479">Metal-binding</keyword>
<feature type="region of interest" description="Disordered" evidence="4">
    <location>
        <begin position="262"/>
        <end position="286"/>
    </location>
</feature>
<evidence type="ECO:0000256" key="4">
    <source>
        <dbReference type="SAM" id="MobiDB-lite"/>
    </source>
</evidence>
<evidence type="ECO:0000259" key="6">
    <source>
        <dbReference type="PROSITE" id="PS51292"/>
    </source>
</evidence>
<evidence type="ECO:0000313" key="7">
    <source>
        <dbReference type="EMBL" id="RLM69193.1"/>
    </source>
</evidence>
<dbReference type="InterPro" id="IPR033275">
    <property type="entry name" value="MARCH-like"/>
</dbReference>
<proteinExistence type="predicted"/>
<dbReference type="InterPro" id="IPR011016">
    <property type="entry name" value="Znf_RING-CH"/>
</dbReference>
<evidence type="ECO:0000256" key="1">
    <source>
        <dbReference type="ARBA" id="ARBA00022723"/>
    </source>
</evidence>
<dbReference type="OrthoDB" id="264354at2759"/>
<evidence type="ECO:0000256" key="5">
    <source>
        <dbReference type="SAM" id="Phobius"/>
    </source>
</evidence>
<keyword evidence="3" id="KW-0862">Zinc</keyword>
<keyword evidence="5" id="KW-0472">Membrane</keyword>
<keyword evidence="5" id="KW-1133">Transmembrane helix</keyword>
<protein>
    <recommendedName>
        <fullName evidence="6">RING-CH-type domain-containing protein</fullName>
    </recommendedName>
</protein>
<dbReference type="CDD" id="cd16495">
    <property type="entry name" value="RING_CH-C4HC3_MARCH"/>
    <property type="match status" value="1"/>
</dbReference>
<evidence type="ECO:0000256" key="3">
    <source>
        <dbReference type="ARBA" id="ARBA00022833"/>
    </source>
</evidence>
<feature type="transmembrane region" description="Helical" evidence="5">
    <location>
        <begin position="209"/>
        <end position="229"/>
    </location>
</feature>